<organism evidence="3 4">
    <name type="scientific">Thalassobaculum fulvum</name>
    <dbReference type="NCBI Taxonomy" id="1633335"/>
    <lineage>
        <taxon>Bacteria</taxon>
        <taxon>Pseudomonadati</taxon>
        <taxon>Pseudomonadota</taxon>
        <taxon>Alphaproteobacteria</taxon>
        <taxon>Rhodospirillales</taxon>
        <taxon>Thalassobaculaceae</taxon>
        <taxon>Thalassobaculum</taxon>
    </lineage>
</organism>
<gene>
    <name evidence="3" type="ORF">GCM10017083_48530</name>
</gene>
<dbReference type="PANTHER" id="PTHR14859">
    <property type="entry name" value="CALCOFLUOR WHITE HYPERSENSITIVE PROTEIN PRECURSOR"/>
    <property type="match status" value="1"/>
</dbReference>
<dbReference type="EMBL" id="BMZS01000013">
    <property type="protein sequence ID" value="GHD61342.1"/>
    <property type="molecule type" value="Genomic_DNA"/>
</dbReference>
<dbReference type="InterPro" id="IPR005135">
    <property type="entry name" value="Endo/exonuclease/phosphatase"/>
</dbReference>
<evidence type="ECO:0000313" key="4">
    <source>
        <dbReference type="Proteomes" id="UP000630353"/>
    </source>
</evidence>
<reference evidence="3" key="1">
    <citation type="journal article" date="2014" name="Int. J. Syst. Evol. Microbiol.">
        <title>Complete genome sequence of Corynebacterium casei LMG S-19264T (=DSM 44701T), isolated from a smear-ripened cheese.</title>
        <authorList>
            <consortium name="US DOE Joint Genome Institute (JGI-PGF)"/>
            <person name="Walter F."/>
            <person name="Albersmeier A."/>
            <person name="Kalinowski J."/>
            <person name="Ruckert C."/>
        </authorList>
    </citation>
    <scope>NUCLEOTIDE SEQUENCE</scope>
    <source>
        <strain evidence="3">KCTC 42651</strain>
    </source>
</reference>
<dbReference type="GO" id="GO:0006506">
    <property type="term" value="P:GPI anchor biosynthetic process"/>
    <property type="evidence" value="ECO:0007669"/>
    <property type="project" value="TreeGrafter"/>
</dbReference>
<name>A0A918XXF5_9PROT</name>
<feature type="region of interest" description="Disordered" evidence="1">
    <location>
        <begin position="174"/>
        <end position="199"/>
    </location>
</feature>
<dbReference type="SUPFAM" id="SSF56219">
    <property type="entry name" value="DNase I-like"/>
    <property type="match status" value="1"/>
</dbReference>
<dbReference type="PANTHER" id="PTHR14859:SF1">
    <property type="entry name" value="PGAP2-INTERACTING PROTEIN"/>
    <property type="match status" value="1"/>
</dbReference>
<dbReference type="GO" id="GO:0003824">
    <property type="term" value="F:catalytic activity"/>
    <property type="evidence" value="ECO:0007669"/>
    <property type="project" value="InterPro"/>
</dbReference>
<feature type="compositionally biased region" description="Low complexity" evidence="1">
    <location>
        <begin position="176"/>
        <end position="189"/>
    </location>
</feature>
<evidence type="ECO:0000259" key="2">
    <source>
        <dbReference type="Pfam" id="PF03372"/>
    </source>
</evidence>
<dbReference type="InterPro" id="IPR036691">
    <property type="entry name" value="Endo/exonu/phosph_ase_sf"/>
</dbReference>
<dbReference type="Gene3D" id="3.60.10.10">
    <property type="entry name" value="Endonuclease/exonuclease/phosphatase"/>
    <property type="match status" value="1"/>
</dbReference>
<dbReference type="InterPro" id="IPR051916">
    <property type="entry name" value="GPI-anchor_lipid_remodeler"/>
</dbReference>
<dbReference type="Pfam" id="PF03372">
    <property type="entry name" value="Exo_endo_phos"/>
    <property type="match status" value="1"/>
</dbReference>
<feature type="domain" description="Endonuclease/exonuclease/phosphatase" evidence="2">
    <location>
        <begin position="14"/>
        <end position="159"/>
    </location>
</feature>
<evidence type="ECO:0000256" key="1">
    <source>
        <dbReference type="SAM" id="MobiDB-lite"/>
    </source>
</evidence>
<evidence type="ECO:0000313" key="3">
    <source>
        <dbReference type="EMBL" id="GHD61342.1"/>
    </source>
</evidence>
<keyword evidence="4" id="KW-1185">Reference proteome</keyword>
<reference evidence="3" key="2">
    <citation type="submission" date="2020-09" db="EMBL/GenBank/DDBJ databases">
        <authorList>
            <person name="Sun Q."/>
            <person name="Kim S."/>
        </authorList>
    </citation>
    <scope>NUCLEOTIDE SEQUENCE</scope>
    <source>
        <strain evidence="3">KCTC 42651</strain>
    </source>
</reference>
<dbReference type="GO" id="GO:0016020">
    <property type="term" value="C:membrane"/>
    <property type="evidence" value="ECO:0007669"/>
    <property type="project" value="GOC"/>
</dbReference>
<protein>
    <recommendedName>
        <fullName evidence="2">Endonuclease/exonuclease/phosphatase domain-containing protein</fullName>
    </recommendedName>
</protein>
<comment type="caution">
    <text evidence="3">The sequence shown here is derived from an EMBL/GenBank/DDBJ whole genome shotgun (WGS) entry which is preliminary data.</text>
</comment>
<dbReference type="AlphaFoldDB" id="A0A918XXF5"/>
<sequence>MGGSDMVAANVNRRIAGIYGQVLLSRYPVRWGRKVDISVPGREPRRAIDALVDTPGTPTRVIATHLGLAGGERRFQIGELCGLVEARPDVDTVLLGDINEWRGRGFAERRLSALLGPGTRHRTFPAARPLFALDRIWARAHGRVSESRAVREAGLASDHLPLVMDLGPLPAGHVDAASSARSSQGSRSSDPALTPAGRV</sequence>
<accession>A0A918XXF5</accession>
<dbReference type="Proteomes" id="UP000630353">
    <property type="component" value="Unassembled WGS sequence"/>
</dbReference>
<proteinExistence type="predicted"/>